<sequence length="430" mass="49940">MINFKIFGNKPQVHIKHVLIILISLFFPMILLILNYTWSNESITNQEEERLVTKLGLFLKNAPMSSNQFQKYADKILLINVSNDKELINVKDYQGIDKGNLDITNRGKLADFLNKTNNKHRYILLDIAFNPNHESPFNDEKLYQAINNTKNIVLPIIKDKDSYIIPKFSDNIGFASYQNSIFTNRFIKYSYLENDSLPSIALKMGNQLLGTQLEKKGMFYYDNDRLAWNSIILDHPIKPLLKYNSIGEFNYFDLGVDILQVMPNSQIENFVENKIIIIGDFDDRDLHPTIYGEIPGALIIYNAFLALENGQHIVVESIWISLYIIYLLLILFYFLNFDKKCILALKRVLIKSANIRRIKSFFEKISLKNMFFTIISDYLKIGLLFTSLSVLYFLIYGVHIEILGTSSIFATLIVIRNLYTNFKLIKKNDI</sequence>
<feature type="transmembrane region" description="Helical" evidence="1">
    <location>
        <begin position="318"/>
        <end position="337"/>
    </location>
</feature>
<evidence type="ECO:0000256" key="1">
    <source>
        <dbReference type="SAM" id="Phobius"/>
    </source>
</evidence>
<evidence type="ECO:0000313" key="3">
    <source>
        <dbReference type="EMBL" id="SNR92682.1"/>
    </source>
</evidence>
<dbReference type="AlphaFoldDB" id="A0A239ABB6"/>
<keyword evidence="1" id="KW-0812">Transmembrane</keyword>
<feature type="domain" description="CHASE2" evidence="2">
    <location>
        <begin position="104"/>
        <end position="328"/>
    </location>
</feature>
<dbReference type="Proteomes" id="UP000198379">
    <property type="component" value="Unassembled WGS sequence"/>
</dbReference>
<keyword evidence="1" id="KW-1133">Transmembrane helix</keyword>
<keyword evidence="1" id="KW-0472">Membrane</keyword>
<dbReference type="InterPro" id="IPR007890">
    <property type="entry name" value="CHASE2"/>
</dbReference>
<reference evidence="3 4" key="1">
    <citation type="submission" date="2017-06" db="EMBL/GenBank/DDBJ databases">
        <authorList>
            <person name="Kim H.J."/>
            <person name="Triplett B.A."/>
        </authorList>
    </citation>
    <scope>NUCLEOTIDE SEQUENCE [LARGE SCALE GENOMIC DNA]</scope>
    <source>
        <strain evidence="3 4">DSM 25597</strain>
    </source>
</reference>
<accession>A0A239ABB6</accession>
<gene>
    <name evidence="3" type="ORF">SAMN06265376_104286</name>
</gene>
<keyword evidence="4" id="KW-1185">Reference proteome</keyword>
<evidence type="ECO:0000313" key="4">
    <source>
        <dbReference type="Proteomes" id="UP000198379"/>
    </source>
</evidence>
<proteinExistence type="predicted"/>
<dbReference type="Pfam" id="PF05226">
    <property type="entry name" value="CHASE2"/>
    <property type="match status" value="1"/>
</dbReference>
<name>A0A239ABB6_9FLAO</name>
<evidence type="ECO:0000259" key="2">
    <source>
        <dbReference type="Pfam" id="PF05226"/>
    </source>
</evidence>
<protein>
    <recommendedName>
        <fullName evidence="2">CHASE2 domain-containing protein</fullName>
    </recommendedName>
</protein>
<dbReference type="EMBL" id="FZNY01000004">
    <property type="protein sequence ID" value="SNR92682.1"/>
    <property type="molecule type" value="Genomic_DNA"/>
</dbReference>
<feature type="transmembrane region" description="Helical" evidence="1">
    <location>
        <begin position="402"/>
        <end position="419"/>
    </location>
</feature>
<organism evidence="3 4">
    <name type="scientific">Dokdonia pacifica</name>
    <dbReference type="NCBI Taxonomy" id="1627892"/>
    <lineage>
        <taxon>Bacteria</taxon>
        <taxon>Pseudomonadati</taxon>
        <taxon>Bacteroidota</taxon>
        <taxon>Flavobacteriia</taxon>
        <taxon>Flavobacteriales</taxon>
        <taxon>Flavobacteriaceae</taxon>
        <taxon>Dokdonia</taxon>
    </lineage>
</organism>
<feature type="transmembrane region" description="Helical" evidence="1">
    <location>
        <begin position="18"/>
        <end position="38"/>
    </location>
</feature>
<feature type="transmembrane region" description="Helical" evidence="1">
    <location>
        <begin position="378"/>
        <end position="396"/>
    </location>
</feature>